<dbReference type="InterPro" id="IPR010787">
    <property type="entry name" value="DUF1385"/>
</dbReference>
<comment type="similarity">
    <text evidence="4">Belongs to the protein N5-glutamine methyltransferase family. PrmC subfamily.</text>
</comment>
<dbReference type="Pfam" id="PF07136">
    <property type="entry name" value="DUF1385"/>
    <property type="match status" value="1"/>
</dbReference>
<feature type="transmembrane region" description="Helical" evidence="6">
    <location>
        <begin position="228"/>
        <end position="246"/>
    </location>
</feature>
<keyword evidence="6" id="KW-0472">Membrane</keyword>
<dbReference type="EMBL" id="DXCQ01000068">
    <property type="protein sequence ID" value="HIY97522.1"/>
    <property type="molecule type" value="Genomic_DNA"/>
</dbReference>
<feature type="binding site" evidence="4">
    <location>
        <begin position="526"/>
        <end position="529"/>
    </location>
    <ligand>
        <name>substrate</name>
    </ligand>
</feature>
<comment type="catalytic activity">
    <reaction evidence="4">
        <text>L-glutaminyl-[peptide chain release factor] + S-adenosyl-L-methionine = N(5)-methyl-L-glutaminyl-[peptide chain release factor] + S-adenosyl-L-homocysteine + H(+)</text>
        <dbReference type="Rhea" id="RHEA:42896"/>
        <dbReference type="Rhea" id="RHEA-COMP:10271"/>
        <dbReference type="Rhea" id="RHEA-COMP:10272"/>
        <dbReference type="ChEBI" id="CHEBI:15378"/>
        <dbReference type="ChEBI" id="CHEBI:30011"/>
        <dbReference type="ChEBI" id="CHEBI:57856"/>
        <dbReference type="ChEBI" id="CHEBI:59789"/>
        <dbReference type="ChEBI" id="CHEBI:61891"/>
        <dbReference type="EC" id="2.1.1.297"/>
    </reaction>
</comment>
<reference evidence="8" key="1">
    <citation type="journal article" date="2021" name="PeerJ">
        <title>Extensive microbial diversity within the chicken gut microbiome revealed by metagenomics and culture.</title>
        <authorList>
            <person name="Gilroy R."/>
            <person name="Ravi A."/>
            <person name="Getino M."/>
            <person name="Pursley I."/>
            <person name="Horton D.L."/>
            <person name="Alikhan N.F."/>
            <person name="Baker D."/>
            <person name="Gharbi K."/>
            <person name="Hall N."/>
            <person name="Watson M."/>
            <person name="Adriaenssens E.M."/>
            <person name="Foster-Nyarko E."/>
            <person name="Jarju S."/>
            <person name="Secka A."/>
            <person name="Antonio M."/>
            <person name="Oren A."/>
            <person name="Chaudhuri R.R."/>
            <person name="La Ragione R."/>
            <person name="Hildebrand F."/>
            <person name="Pallen M.J."/>
        </authorList>
    </citation>
    <scope>NUCLEOTIDE SEQUENCE</scope>
    <source>
        <strain evidence="8">1345</strain>
    </source>
</reference>
<organism evidence="8 9">
    <name type="scientific">Candidatus Borkfalkia excrementigallinarum</name>
    <dbReference type="NCBI Taxonomy" id="2838506"/>
    <lineage>
        <taxon>Bacteria</taxon>
        <taxon>Bacillati</taxon>
        <taxon>Bacillota</taxon>
        <taxon>Clostridia</taxon>
        <taxon>Christensenellales</taxon>
        <taxon>Christensenellaceae</taxon>
        <taxon>Candidatus Borkfalkia</taxon>
    </lineage>
</organism>
<dbReference type="CDD" id="cd02440">
    <property type="entry name" value="AdoMet_MTases"/>
    <property type="match status" value="1"/>
</dbReference>
<keyword evidence="2 4" id="KW-0808">Transferase</keyword>
<evidence type="ECO:0000313" key="9">
    <source>
        <dbReference type="Proteomes" id="UP000886750"/>
    </source>
</evidence>
<feature type="transmembrane region" description="Helical" evidence="6">
    <location>
        <begin position="166"/>
        <end position="183"/>
    </location>
</feature>
<accession>A0A9D1ZW21</accession>
<dbReference type="AlphaFoldDB" id="A0A9D1ZW21"/>
<dbReference type="SUPFAM" id="SSF53335">
    <property type="entry name" value="S-adenosyl-L-methionine-dependent methyltransferases"/>
    <property type="match status" value="1"/>
</dbReference>
<dbReference type="GO" id="GO:0032259">
    <property type="term" value="P:methylation"/>
    <property type="evidence" value="ECO:0007669"/>
    <property type="project" value="UniProtKB-KW"/>
</dbReference>
<dbReference type="HAMAP" id="MF_02126">
    <property type="entry name" value="RF_methyltr_PrmC"/>
    <property type="match status" value="1"/>
</dbReference>
<dbReference type="NCBIfam" id="TIGR03534">
    <property type="entry name" value="RF_mod_PrmC"/>
    <property type="match status" value="1"/>
</dbReference>
<dbReference type="GO" id="GO:0102559">
    <property type="term" value="F:peptide chain release factor N(5)-glutamine methyltransferase activity"/>
    <property type="evidence" value="ECO:0007669"/>
    <property type="project" value="UniProtKB-EC"/>
</dbReference>
<dbReference type="Gene3D" id="1.10.8.10">
    <property type="entry name" value="DNA helicase RuvA subunit, C-terminal domain"/>
    <property type="match status" value="1"/>
</dbReference>
<dbReference type="Gene3D" id="3.40.50.150">
    <property type="entry name" value="Vaccinia Virus protein VP39"/>
    <property type="match status" value="1"/>
</dbReference>
<name>A0A9D1ZW21_9FIRM</name>
<feature type="region of interest" description="Disordered" evidence="5">
    <location>
        <begin position="1"/>
        <end position="21"/>
    </location>
</feature>
<comment type="function">
    <text evidence="4">Methylates the class 1 translation termination release factors RF1/PrfA and RF2/PrfB on the glutamine residue of the universally conserved GGQ motif.</text>
</comment>
<dbReference type="Pfam" id="PF05175">
    <property type="entry name" value="MTS"/>
    <property type="match status" value="1"/>
</dbReference>
<feature type="binding site" evidence="4">
    <location>
        <position position="485"/>
    </location>
    <ligand>
        <name>S-adenosyl-L-methionine</name>
        <dbReference type="ChEBI" id="CHEBI:59789"/>
    </ligand>
</feature>
<comment type="caution">
    <text evidence="8">The sequence shown here is derived from an EMBL/GenBank/DDBJ whole genome shotgun (WGS) entry which is preliminary data.</text>
</comment>
<keyword evidence="1 4" id="KW-0489">Methyltransferase</keyword>
<evidence type="ECO:0000259" key="7">
    <source>
        <dbReference type="Pfam" id="PF05175"/>
    </source>
</evidence>
<proteinExistence type="inferred from homology"/>
<dbReference type="InterPro" id="IPR019874">
    <property type="entry name" value="RF_methyltr_PrmC"/>
</dbReference>
<dbReference type="Proteomes" id="UP000886750">
    <property type="component" value="Unassembled WGS sequence"/>
</dbReference>
<comment type="caution">
    <text evidence="4">Lacks conserved residue(s) required for the propagation of feature annotation.</text>
</comment>
<gene>
    <name evidence="4 8" type="primary">prmC</name>
    <name evidence="8" type="ORF">H9729_07520</name>
</gene>
<evidence type="ECO:0000256" key="6">
    <source>
        <dbReference type="SAM" id="Phobius"/>
    </source>
</evidence>
<sequence>MSEKKGNPNSESKGKNKREKRTYIGGQAVLEGVMMRGKTAYATAVRDPEGRIQVESRRLNPSKGMRRVAKIPIVRGVVNFVSSLVTGSKILMRSAEVYGDEGEPSRFEKWCEEKLHINVMSAVSFIATLLGIVLAVGLFIALPMWLAGVFLPDMGAGDIGYNLTQGALRLAIFILYIVAITAMKDIRRVFMYHGAEHKTITCFEKGMELTPENAKQCSRIHDRCGTTFLFLVVAVSIIVFSVINWVCDEYLHFYNYSDVINYFIQFAVKILFLPLVAGLSYEILKLLAKSQSKILLPLKAPGFALQLLTTREPTDDMLEVAIAAFKRVEKMDADATLKESDFTVSKSVKKYTEELKQLFRSEEIDESDAEWLVSVKTGIPRSDLDKSDKMLVPSKVRELDAIAGERMQGRPLWYILGDTEFYGYPIKVDERVLIPRPETELLAEMAIKTAMEGDKILDMCTGSGCVAVALAKELQGKYVSVTAADVSAAALEVAQDNARRNGADIKFIESDLFASVKGKFNLITCNPPYVKRGDIPGLQREVREHEPLNALDGGEDGLDFYRRLAVEAPKHLVRGGTLLVECGIGQAQEIVKLFKKFDYTMVSRDLNDVERFVRAVL</sequence>
<dbReference type="NCBIfam" id="TIGR00536">
    <property type="entry name" value="hemK_fam"/>
    <property type="match status" value="1"/>
</dbReference>
<keyword evidence="6" id="KW-1133">Transmembrane helix</keyword>
<evidence type="ECO:0000256" key="1">
    <source>
        <dbReference type="ARBA" id="ARBA00022603"/>
    </source>
</evidence>
<feature type="domain" description="Methyltransferase small" evidence="7">
    <location>
        <begin position="439"/>
        <end position="532"/>
    </location>
</feature>
<dbReference type="PANTHER" id="PTHR42867">
    <property type="entry name" value="MEMBRANE PROTEIN-RELATED"/>
    <property type="match status" value="1"/>
</dbReference>
<evidence type="ECO:0000256" key="4">
    <source>
        <dbReference type="HAMAP-Rule" id="MF_02126"/>
    </source>
</evidence>
<feature type="binding site" evidence="4">
    <location>
        <position position="526"/>
    </location>
    <ligand>
        <name>S-adenosyl-L-methionine</name>
        <dbReference type="ChEBI" id="CHEBI:59789"/>
    </ligand>
</feature>
<protein>
    <recommendedName>
        <fullName evidence="4">Release factor glutamine methyltransferase</fullName>
        <shortName evidence="4">RF MTase</shortName>
        <ecNumber evidence="4">2.1.1.297</ecNumber>
    </recommendedName>
    <alternativeName>
        <fullName evidence="4">N5-glutamine methyltransferase PrmC</fullName>
    </alternativeName>
    <alternativeName>
        <fullName evidence="4">Protein-(glutamine-N5) MTase PrmC</fullName>
    </alternativeName>
    <alternativeName>
        <fullName evidence="4">Protein-glutamine N-methyltransferase PrmC</fullName>
    </alternativeName>
</protein>
<evidence type="ECO:0000256" key="5">
    <source>
        <dbReference type="SAM" id="MobiDB-lite"/>
    </source>
</evidence>
<feature type="transmembrane region" description="Helical" evidence="6">
    <location>
        <begin position="122"/>
        <end position="146"/>
    </location>
</feature>
<feature type="transmembrane region" description="Helical" evidence="6">
    <location>
        <begin position="266"/>
        <end position="284"/>
    </location>
</feature>
<keyword evidence="6" id="KW-0812">Transmembrane</keyword>
<evidence type="ECO:0000313" key="8">
    <source>
        <dbReference type="EMBL" id="HIY97522.1"/>
    </source>
</evidence>
<dbReference type="EC" id="2.1.1.297" evidence="4"/>
<dbReference type="InterPro" id="IPR007848">
    <property type="entry name" value="Small_mtfrase_dom"/>
</dbReference>
<dbReference type="InterPro" id="IPR004556">
    <property type="entry name" value="HemK-like"/>
</dbReference>
<evidence type="ECO:0000256" key="3">
    <source>
        <dbReference type="ARBA" id="ARBA00022691"/>
    </source>
</evidence>
<dbReference type="PANTHER" id="PTHR42867:SF1">
    <property type="entry name" value="MEMBRANE PROTEIN-RELATED"/>
    <property type="match status" value="1"/>
</dbReference>
<reference evidence="8" key="2">
    <citation type="submission" date="2021-04" db="EMBL/GenBank/DDBJ databases">
        <authorList>
            <person name="Gilroy R."/>
        </authorList>
    </citation>
    <scope>NUCLEOTIDE SEQUENCE</scope>
    <source>
        <strain evidence="8">1345</strain>
    </source>
</reference>
<evidence type="ECO:0000256" key="2">
    <source>
        <dbReference type="ARBA" id="ARBA00022679"/>
    </source>
</evidence>
<dbReference type="InterPro" id="IPR029063">
    <property type="entry name" value="SAM-dependent_MTases_sf"/>
</dbReference>
<keyword evidence="3 4" id="KW-0949">S-adenosyl-L-methionine</keyword>